<feature type="region of interest" description="Disordered" evidence="1">
    <location>
        <begin position="133"/>
        <end position="163"/>
    </location>
</feature>
<feature type="region of interest" description="Disordered" evidence="1">
    <location>
        <begin position="1"/>
        <end position="32"/>
    </location>
</feature>
<feature type="compositionally biased region" description="Basic residues" evidence="1">
    <location>
        <begin position="195"/>
        <end position="205"/>
    </location>
</feature>
<comment type="caution">
    <text evidence="2">The sequence shown here is derived from an EMBL/GenBank/DDBJ whole genome shotgun (WGS) entry which is preliminary data.</text>
</comment>
<evidence type="ECO:0000313" key="3">
    <source>
        <dbReference type="Proteomes" id="UP001501303"/>
    </source>
</evidence>
<protein>
    <submittedName>
        <fullName evidence="2">Uncharacterized protein</fullName>
    </submittedName>
</protein>
<keyword evidence="3" id="KW-1185">Reference proteome</keyword>
<reference evidence="3" key="1">
    <citation type="journal article" date="2019" name="Int. J. Syst. Evol. Microbiol.">
        <title>The Global Catalogue of Microorganisms (GCM) 10K type strain sequencing project: providing services to taxonomists for standard genome sequencing and annotation.</title>
        <authorList>
            <consortium name="The Broad Institute Genomics Platform"/>
            <consortium name="The Broad Institute Genome Sequencing Center for Infectious Disease"/>
            <person name="Wu L."/>
            <person name="Ma J."/>
        </authorList>
    </citation>
    <scope>NUCLEOTIDE SEQUENCE [LARGE SCALE GENOMIC DNA]</scope>
    <source>
        <strain evidence="3">JCM 13581</strain>
    </source>
</reference>
<name>A0ABP5A859_9ACTN</name>
<dbReference type="EMBL" id="BAAAMJ010000010">
    <property type="protein sequence ID" value="GAA1904764.1"/>
    <property type="molecule type" value="Genomic_DNA"/>
</dbReference>
<accession>A0ABP5A859</accession>
<sequence>MHSLHGSDVTRHQMGISDTVSQRLNSSTLPAGTDMTEVRSDVLLALLLTRDGRAHGGVIAALRRRLRAHVHALVPAAMAWASRLPGGTNQARHTATIRQALIIARDGGRADPDPAHSLRLLAKAADTLARMASAEARSAPMTQDDDVPSSHLRVPSADRPEPVSGCVTCAHLARFRERAYAAGDGAAVSDADARMRRHHISEHDE</sequence>
<organism evidence="2 3">
    <name type="scientific">Streptomyces sodiiphilus</name>
    <dbReference type="NCBI Taxonomy" id="226217"/>
    <lineage>
        <taxon>Bacteria</taxon>
        <taxon>Bacillati</taxon>
        <taxon>Actinomycetota</taxon>
        <taxon>Actinomycetes</taxon>
        <taxon>Kitasatosporales</taxon>
        <taxon>Streptomycetaceae</taxon>
        <taxon>Streptomyces</taxon>
    </lineage>
</organism>
<feature type="region of interest" description="Disordered" evidence="1">
    <location>
        <begin position="183"/>
        <end position="205"/>
    </location>
</feature>
<feature type="compositionally biased region" description="Polar residues" evidence="1">
    <location>
        <begin position="16"/>
        <end position="30"/>
    </location>
</feature>
<evidence type="ECO:0000256" key="1">
    <source>
        <dbReference type="SAM" id="MobiDB-lite"/>
    </source>
</evidence>
<gene>
    <name evidence="2" type="ORF">GCM10009716_13380</name>
</gene>
<evidence type="ECO:0000313" key="2">
    <source>
        <dbReference type="EMBL" id="GAA1904764.1"/>
    </source>
</evidence>
<proteinExistence type="predicted"/>
<dbReference type="Proteomes" id="UP001501303">
    <property type="component" value="Unassembled WGS sequence"/>
</dbReference>